<dbReference type="Pfam" id="PF07883">
    <property type="entry name" value="Cupin_2"/>
    <property type="match status" value="1"/>
</dbReference>
<keyword evidence="3" id="KW-0804">Transcription</keyword>
<dbReference type="InterPro" id="IPR018060">
    <property type="entry name" value="HTH_AraC"/>
</dbReference>
<dbReference type="Gene3D" id="1.10.10.60">
    <property type="entry name" value="Homeodomain-like"/>
    <property type="match status" value="2"/>
</dbReference>
<dbReference type="EMBL" id="JAFBCV010000001">
    <property type="protein sequence ID" value="MBM7836828.1"/>
    <property type="molecule type" value="Genomic_DNA"/>
</dbReference>
<accession>A0ABS2SMS8</accession>
<dbReference type="SUPFAM" id="SSF46689">
    <property type="entry name" value="Homeodomain-like"/>
    <property type="match status" value="2"/>
</dbReference>
<dbReference type="SUPFAM" id="SSF51215">
    <property type="entry name" value="Regulatory protein AraC"/>
    <property type="match status" value="1"/>
</dbReference>
<dbReference type="InterPro" id="IPR037923">
    <property type="entry name" value="HTH-like"/>
</dbReference>
<evidence type="ECO:0000259" key="4">
    <source>
        <dbReference type="PROSITE" id="PS01124"/>
    </source>
</evidence>
<evidence type="ECO:0000256" key="1">
    <source>
        <dbReference type="ARBA" id="ARBA00023015"/>
    </source>
</evidence>
<dbReference type="PROSITE" id="PS00041">
    <property type="entry name" value="HTH_ARAC_FAMILY_1"/>
    <property type="match status" value="1"/>
</dbReference>
<keyword evidence="2" id="KW-0238">DNA-binding</keyword>
<gene>
    <name evidence="5" type="ORF">JOC54_000059</name>
</gene>
<dbReference type="InterPro" id="IPR013096">
    <property type="entry name" value="Cupin_2"/>
</dbReference>
<dbReference type="Proteomes" id="UP001179280">
    <property type="component" value="Unassembled WGS sequence"/>
</dbReference>
<evidence type="ECO:0000313" key="6">
    <source>
        <dbReference type="Proteomes" id="UP001179280"/>
    </source>
</evidence>
<dbReference type="Pfam" id="PF12833">
    <property type="entry name" value="HTH_18"/>
    <property type="match status" value="1"/>
</dbReference>
<comment type="caution">
    <text evidence="5">The sequence shown here is derived from an EMBL/GenBank/DDBJ whole genome shotgun (WGS) entry which is preliminary data.</text>
</comment>
<protein>
    <submittedName>
        <fullName evidence="5">AraC-like DNA-binding protein</fullName>
    </submittedName>
</protein>
<dbReference type="Gene3D" id="2.60.120.10">
    <property type="entry name" value="Jelly Rolls"/>
    <property type="match status" value="1"/>
</dbReference>
<feature type="domain" description="HTH araC/xylS-type" evidence="4">
    <location>
        <begin position="164"/>
        <end position="262"/>
    </location>
</feature>
<dbReference type="InterPro" id="IPR018062">
    <property type="entry name" value="HTH_AraC-typ_CS"/>
</dbReference>
<name>A0ABS2SMS8_9BACI</name>
<sequence length="274" mass="32124">MHTKDGIHLYENKHRAKNRIKSHFHETHQLLYVLEGEGDCILDGRSYALQEDRFIVIRPRTTHSIHASSKMTILVLQFDELHLTDDYRDELVAPVFKHSEVLQLNAFKGSEIRQLLRKMLYEQLHDQEIQSAIGLKLFLGQILLALVRMKQQSSIQDANDRRAAELKRYIESHYYQLTHAEDLAAKMGISSRYMQQIFKDSYQLTPMQYLTEIRLNRVKHLLVETQLDIVSICFEVGFESVSTFYRVFKNRVGVSPLVYQKTQLDEAKENDLLN</sequence>
<dbReference type="SMART" id="SM00342">
    <property type="entry name" value="HTH_ARAC"/>
    <property type="match status" value="1"/>
</dbReference>
<dbReference type="InterPro" id="IPR009057">
    <property type="entry name" value="Homeodomain-like_sf"/>
</dbReference>
<dbReference type="PANTHER" id="PTHR43280:SF2">
    <property type="entry name" value="HTH-TYPE TRANSCRIPTIONAL REGULATOR EXSA"/>
    <property type="match status" value="1"/>
</dbReference>
<dbReference type="InterPro" id="IPR014710">
    <property type="entry name" value="RmlC-like_jellyroll"/>
</dbReference>
<organism evidence="5 6">
    <name type="scientific">Shouchella xiaoxiensis</name>
    <dbReference type="NCBI Taxonomy" id="766895"/>
    <lineage>
        <taxon>Bacteria</taxon>
        <taxon>Bacillati</taxon>
        <taxon>Bacillota</taxon>
        <taxon>Bacilli</taxon>
        <taxon>Bacillales</taxon>
        <taxon>Bacillaceae</taxon>
        <taxon>Shouchella</taxon>
    </lineage>
</organism>
<evidence type="ECO:0000313" key="5">
    <source>
        <dbReference type="EMBL" id="MBM7836828.1"/>
    </source>
</evidence>
<reference evidence="5" key="1">
    <citation type="submission" date="2021-01" db="EMBL/GenBank/DDBJ databases">
        <title>Genomic Encyclopedia of Type Strains, Phase IV (KMG-IV): sequencing the most valuable type-strain genomes for metagenomic binning, comparative biology and taxonomic classification.</title>
        <authorList>
            <person name="Goeker M."/>
        </authorList>
    </citation>
    <scope>NUCLEOTIDE SEQUENCE</scope>
    <source>
        <strain evidence="5">DSM 21943</strain>
    </source>
</reference>
<keyword evidence="1" id="KW-0805">Transcription regulation</keyword>
<dbReference type="PANTHER" id="PTHR43280">
    <property type="entry name" value="ARAC-FAMILY TRANSCRIPTIONAL REGULATOR"/>
    <property type="match status" value="1"/>
</dbReference>
<dbReference type="PROSITE" id="PS01124">
    <property type="entry name" value="HTH_ARAC_FAMILY_2"/>
    <property type="match status" value="1"/>
</dbReference>
<evidence type="ECO:0000256" key="3">
    <source>
        <dbReference type="ARBA" id="ARBA00023163"/>
    </source>
</evidence>
<keyword evidence="6" id="KW-1185">Reference proteome</keyword>
<proteinExistence type="predicted"/>
<evidence type="ECO:0000256" key="2">
    <source>
        <dbReference type="ARBA" id="ARBA00023125"/>
    </source>
</evidence>